<comment type="similarity">
    <text evidence="2 6">Belongs to the adaptor complexes small subunit family.</text>
</comment>
<dbReference type="InterPro" id="IPR022775">
    <property type="entry name" value="AP_mu_sigma_su"/>
</dbReference>
<dbReference type="Proteomes" id="UP000187209">
    <property type="component" value="Unassembled WGS sequence"/>
</dbReference>
<name>A0A1R2CRX2_9CILI</name>
<dbReference type="AlphaFoldDB" id="A0A1R2CRX2"/>
<keyword evidence="5 6" id="KW-0472">Membrane</keyword>
<evidence type="ECO:0000259" key="7">
    <source>
        <dbReference type="Pfam" id="PF01217"/>
    </source>
</evidence>
<proteinExistence type="inferred from homology"/>
<protein>
    <recommendedName>
        <fullName evidence="6">AP complex subunit sigma</fullName>
    </recommendedName>
</protein>
<keyword evidence="3 6" id="KW-0813">Transport</keyword>
<dbReference type="Pfam" id="PF01217">
    <property type="entry name" value="Clat_adaptor_s"/>
    <property type="match status" value="1"/>
</dbReference>
<evidence type="ECO:0000313" key="9">
    <source>
        <dbReference type="Proteomes" id="UP000187209"/>
    </source>
</evidence>
<comment type="caution">
    <text evidence="8">The sequence shown here is derived from an EMBL/GenBank/DDBJ whole genome shotgun (WGS) entry which is preliminary data.</text>
</comment>
<organism evidence="8 9">
    <name type="scientific">Stentor coeruleus</name>
    <dbReference type="NCBI Taxonomy" id="5963"/>
    <lineage>
        <taxon>Eukaryota</taxon>
        <taxon>Sar</taxon>
        <taxon>Alveolata</taxon>
        <taxon>Ciliophora</taxon>
        <taxon>Postciliodesmatophora</taxon>
        <taxon>Heterotrichea</taxon>
        <taxon>Heterotrichida</taxon>
        <taxon>Stentoridae</taxon>
        <taxon>Stentor</taxon>
    </lineage>
</organism>
<evidence type="ECO:0000313" key="8">
    <source>
        <dbReference type="EMBL" id="OMJ91730.1"/>
    </source>
</evidence>
<dbReference type="Gene3D" id="3.30.450.60">
    <property type="match status" value="1"/>
</dbReference>
<dbReference type="PIRSF" id="PIRSF015588">
    <property type="entry name" value="AP_complex_sigma"/>
    <property type="match status" value="1"/>
</dbReference>
<dbReference type="InterPro" id="IPR011012">
    <property type="entry name" value="Longin-like_dom_sf"/>
</dbReference>
<evidence type="ECO:0000256" key="5">
    <source>
        <dbReference type="ARBA" id="ARBA00023136"/>
    </source>
</evidence>
<accession>A0A1R2CRX2</accession>
<sequence>MIKAVIIVNISGKARIVKFYEDMSNDRKNDIISKIYKECVSRGDHSCNFIEDSKIWNDFKIIFRQYATLYIIFVVDEGENELAILDMIQVLVEVMDKSFQNVCELDLIFYPEKIYSLLEEIIIGGMVIDTNITEIWRNVKDVFDHDKKK</sequence>
<dbReference type="GO" id="GO:0006886">
    <property type="term" value="P:intracellular protein transport"/>
    <property type="evidence" value="ECO:0007669"/>
    <property type="project" value="UniProtKB-UniRule"/>
</dbReference>
<evidence type="ECO:0000256" key="1">
    <source>
        <dbReference type="ARBA" id="ARBA00004308"/>
    </source>
</evidence>
<evidence type="ECO:0000256" key="4">
    <source>
        <dbReference type="ARBA" id="ARBA00022927"/>
    </source>
</evidence>
<keyword evidence="4 6" id="KW-0653">Protein transport</keyword>
<keyword evidence="9" id="KW-1185">Reference proteome</keyword>
<dbReference type="GO" id="GO:0012505">
    <property type="term" value="C:endomembrane system"/>
    <property type="evidence" value="ECO:0007669"/>
    <property type="project" value="UniProtKB-SubCell"/>
</dbReference>
<dbReference type="EMBL" id="MPUH01000075">
    <property type="protein sequence ID" value="OMJ91730.1"/>
    <property type="molecule type" value="Genomic_DNA"/>
</dbReference>
<dbReference type="SUPFAM" id="SSF64356">
    <property type="entry name" value="SNARE-like"/>
    <property type="match status" value="1"/>
</dbReference>
<evidence type="ECO:0000256" key="2">
    <source>
        <dbReference type="ARBA" id="ARBA00006972"/>
    </source>
</evidence>
<gene>
    <name evidence="8" type="ORF">SteCoe_5628</name>
</gene>
<dbReference type="PANTHER" id="PTHR11753">
    <property type="entry name" value="ADAPTOR COMPLEXES SMALL SUBUNIT FAMILY"/>
    <property type="match status" value="1"/>
</dbReference>
<reference evidence="8 9" key="1">
    <citation type="submission" date="2016-11" db="EMBL/GenBank/DDBJ databases">
        <title>The macronuclear genome of Stentor coeruleus: a giant cell with tiny introns.</title>
        <authorList>
            <person name="Slabodnick M."/>
            <person name="Ruby J.G."/>
            <person name="Reiff S.B."/>
            <person name="Swart E.C."/>
            <person name="Gosai S."/>
            <person name="Prabakaran S."/>
            <person name="Witkowska E."/>
            <person name="Larue G.E."/>
            <person name="Fisher S."/>
            <person name="Freeman R.M."/>
            <person name="Gunawardena J."/>
            <person name="Chu W."/>
            <person name="Stover N.A."/>
            <person name="Gregory B.D."/>
            <person name="Nowacki M."/>
            <person name="Derisi J."/>
            <person name="Roy S.W."/>
            <person name="Marshall W.F."/>
            <person name="Sood P."/>
        </authorList>
    </citation>
    <scope>NUCLEOTIDE SEQUENCE [LARGE SCALE GENOMIC DNA]</scope>
    <source>
        <strain evidence="8">WM001</strain>
    </source>
</reference>
<dbReference type="InterPro" id="IPR016635">
    <property type="entry name" value="AP_complex_ssu"/>
</dbReference>
<evidence type="ECO:0000256" key="3">
    <source>
        <dbReference type="ARBA" id="ARBA00022448"/>
    </source>
</evidence>
<evidence type="ECO:0000256" key="6">
    <source>
        <dbReference type="PIRNR" id="PIRNR015588"/>
    </source>
</evidence>
<feature type="domain" description="AP complex mu/sigma subunit" evidence="7">
    <location>
        <begin position="1"/>
        <end position="140"/>
    </location>
</feature>
<dbReference type="OrthoDB" id="371463at2759"/>
<comment type="subcellular location">
    <subcellularLocation>
        <location evidence="1">Endomembrane system</location>
    </subcellularLocation>
</comment>